<evidence type="ECO:0000256" key="10">
    <source>
        <dbReference type="ARBA" id="ARBA00022967"/>
    </source>
</evidence>
<keyword evidence="17" id="KW-0999">Mitochondrion inner membrane</keyword>
<evidence type="ECO:0000313" key="20">
    <source>
        <dbReference type="Proteomes" id="UP000576729"/>
    </source>
</evidence>
<dbReference type="InterPro" id="IPR054765">
    <property type="entry name" value="SLBB_dom"/>
</dbReference>
<evidence type="ECO:0000256" key="2">
    <source>
        <dbReference type="ARBA" id="ARBA00001966"/>
    </source>
</evidence>
<protein>
    <recommendedName>
        <fullName evidence="5 17">NADH dehydrogenase [ubiquinone] flavoprotein 1, mitochondrial</fullName>
        <ecNumber evidence="4 17">7.1.1.2</ecNumber>
    </recommendedName>
</protein>
<keyword evidence="12 17" id="KW-0411">Iron-sulfur</keyword>
<dbReference type="SUPFAM" id="SSF142984">
    <property type="entry name" value="Nqo1 middle domain-like"/>
    <property type="match status" value="1"/>
</dbReference>
<keyword evidence="14" id="KW-0830">Ubiquinone</keyword>
<keyword evidence="17" id="KW-0496">Mitochondrion</keyword>
<dbReference type="GO" id="GO:0051287">
    <property type="term" value="F:NAD binding"/>
    <property type="evidence" value="ECO:0007669"/>
    <property type="project" value="UniProtKB-UniRule"/>
</dbReference>
<keyword evidence="17" id="KW-0813">Transport</keyword>
<feature type="non-terminal residue" evidence="19">
    <location>
        <position position="1"/>
    </location>
</feature>
<dbReference type="InterPro" id="IPR050837">
    <property type="entry name" value="ComplexI_51kDa_subunit"/>
</dbReference>
<dbReference type="FunFam" id="3.40.50.11540:FF:000001">
    <property type="entry name" value="NADH dehydrogenase [ubiquinone] flavoprotein 1, mitochondrial"/>
    <property type="match status" value="1"/>
</dbReference>
<dbReference type="SUPFAM" id="SSF142019">
    <property type="entry name" value="Nqo1 FMN-binding domain-like"/>
    <property type="match status" value="1"/>
</dbReference>
<dbReference type="Proteomes" id="UP000576729">
    <property type="component" value="Unassembled WGS sequence"/>
</dbReference>
<comment type="function">
    <text evidence="17">Core subunit of the mitochondrial membrane respiratory chain NADH dehydrogenase (Complex I) which catalyzes electron transfer from NADH through the respiratory chain, using ubiquinone as an electron acceptor. Essential for the catalytic activity and assembly of complex I.</text>
</comment>
<evidence type="ECO:0000256" key="1">
    <source>
        <dbReference type="ARBA" id="ARBA00001917"/>
    </source>
</evidence>
<keyword evidence="17" id="KW-0809">Transit peptide</keyword>
<evidence type="ECO:0000259" key="18">
    <source>
        <dbReference type="SMART" id="SM00928"/>
    </source>
</evidence>
<evidence type="ECO:0000256" key="11">
    <source>
        <dbReference type="ARBA" id="ARBA00023004"/>
    </source>
</evidence>
<comment type="similarity">
    <text evidence="3 17">Belongs to the complex I 51 kDa subunit family.</text>
</comment>
<evidence type="ECO:0000256" key="14">
    <source>
        <dbReference type="ARBA" id="ARBA00023075"/>
    </source>
</evidence>
<sequence>TAPKKTQFGSLRDEDRIFTNLYGRHDWRLQGALRRGDWYKTKEILLKGVDWILGEIKTSGLRGRGGAGFPTGLKWSFMNKPPDGRPKYLVVNADEGEPGTCKDREIMRHDPHKLLEGCLVAGRAMGARAAYIYIRGEFYNEASNLQVAIREAYEAGLLGGDACGSGYAFDVFVVRGAGAYICGEETALIESIEGKQGKPRLKPPFPADVGVFGCPTTVANVETVSVAPTICRRGGAWFASFGRERNSGTKLFNISGHVNTPCTVEEEMSVPLKELIEKHAGGVRGGWDNLLAVIPGGSSTPLLPKSVCETVLMDFDSLVQAQSGLGTAAVIVMDKSTDIIKAIARLIEFYKHESCGQCTPCREGEQGTVMARFVRGDAQAAEIDALWEISKQIEGHTICALGDGAAWPVQVRGPGGLGGPAAFPHPINQLLCSMQGLIRHFRPELEERMRRYSEAKAQAASA</sequence>
<dbReference type="GO" id="GO:0010181">
    <property type="term" value="F:FMN binding"/>
    <property type="evidence" value="ECO:0007669"/>
    <property type="project" value="InterPro"/>
</dbReference>
<accession>A0A7L4LN20</accession>
<evidence type="ECO:0000313" key="19">
    <source>
        <dbReference type="EMBL" id="NXY65504.1"/>
    </source>
</evidence>
<proteinExistence type="inferred from homology"/>
<keyword evidence="9 17" id="KW-0479">Metal-binding</keyword>
<dbReference type="NCBIfam" id="TIGR01959">
    <property type="entry name" value="nuoF_fam"/>
    <property type="match status" value="1"/>
</dbReference>
<dbReference type="GO" id="GO:0005743">
    <property type="term" value="C:mitochondrial inner membrane"/>
    <property type="evidence" value="ECO:0007669"/>
    <property type="project" value="UniProtKB-SubCell"/>
</dbReference>
<comment type="cofactor">
    <cofactor evidence="2 17">
        <name>[4Fe-4S] cluster</name>
        <dbReference type="ChEBI" id="CHEBI:49883"/>
    </cofactor>
</comment>
<evidence type="ECO:0000256" key="3">
    <source>
        <dbReference type="ARBA" id="ARBA00007523"/>
    </source>
</evidence>
<comment type="caution">
    <text evidence="19">The sequence shown here is derived from an EMBL/GenBank/DDBJ whole genome shotgun (WGS) entry which is preliminary data.</text>
</comment>
<keyword evidence="17" id="KW-0472">Membrane</keyword>
<dbReference type="FunFam" id="3.10.20.600:FF:000001">
    <property type="entry name" value="NADH dehydrogenase [ubiquinone] flavoprotein 1, mitochondrial"/>
    <property type="match status" value="1"/>
</dbReference>
<evidence type="ECO:0000256" key="6">
    <source>
        <dbReference type="ARBA" id="ARBA00022485"/>
    </source>
</evidence>
<keyword evidence="13 17" id="KW-0520">NAD</keyword>
<keyword evidence="11 17" id="KW-0408">Iron</keyword>
<dbReference type="PANTHER" id="PTHR11780">
    <property type="entry name" value="NADH-UBIQUINONE OXIDOREDUCTASE FLAVOPROTEIN 1 NDUFV1"/>
    <property type="match status" value="1"/>
</dbReference>
<dbReference type="InterPro" id="IPR001949">
    <property type="entry name" value="NADH-UbQ_OxRdtase_51kDa_CS"/>
</dbReference>
<feature type="non-terminal residue" evidence="19">
    <location>
        <position position="462"/>
    </location>
</feature>
<dbReference type="NCBIfam" id="NF010120">
    <property type="entry name" value="PRK13596.1"/>
    <property type="match status" value="1"/>
</dbReference>
<dbReference type="GO" id="GO:0051539">
    <property type="term" value="F:4 iron, 4 sulfur cluster binding"/>
    <property type="evidence" value="ECO:0007669"/>
    <property type="project" value="UniProtKB-UniRule"/>
</dbReference>
<organism evidence="19 20">
    <name type="scientific">Callaeas wilsoni</name>
    <name type="common">North Island kokako</name>
    <dbReference type="NCBI Taxonomy" id="1347786"/>
    <lineage>
        <taxon>Eukaryota</taxon>
        <taxon>Metazoa</taxon>
        <taxon>Chordata</taxon>
        <taxon>Craniata</taxon>
        <taxon>Vertebrata</taxon>
        <taxon>Euteleostomi</taxon>
        <taxon>Archelosauria</taxon>
        <taxon>Archosauria</taxon>
        <taxon>Dinosauria</taxon>
        <taxon>Saurischia</taxon>
        <taxon>Theropoda</taxon>
        <taxon>Coelurosauria</taxon>
        <taxon>Aves</taxon>
        <taxon>Neognathae</taxon>
        <taxon>Neoaves</taxon>
        <taxon>Telluraves</taxon>
        <taxon>Australaves</taxon>
        <taxon>Passeriformes</taxon>
        <taxon>Corvoidea</taxon>
        <taxon>Callaeidae</taxon>
        <taxon>Callaeas</taxon>
    </lineage>
</organism>
<dbReference type="InterPro" id="IPR011537">
    <property type="entry name" value="NADH-UbQ_OxRdtase_suF"/>
</dbReference>
<dbReference type="Gene3D" id="3.10.20.600">
    <property type="match status" value="1"/>
</dbReference>
<comment type="catalytic activity">
    <reaction evidence="16">
        <text>a ubiquinone + NADH + 5 H(+)(in) = a ubiquinol + NAD(+) + 4 H(+)(out)</text>
        <dbReference type="Rhea" id="RHEA:29091"/>
        <dbReference type="Rhea" id="RHEA-COMP:9565"/>
        <dbReference type="Rhea" id="RHEA-COMP:9566"/>
        <dbReference type="ChEBI" id="CHEBI:15378"/>
        <dbReference type="ChEBI" id="CHEBI:16389"/>
        <dbReference type="ChEBI" id="CHEBI:17976"/>
        <dbReference type="ChEBI" id="CHEBI:57540"/>
        <dbReference type="ChEBI" id="CHEBI:57945"/>
        <dbReference type="EC" id="7.1.1.2"/>
    </reaction>
    <physiologicalReaction direction="left-to-right" evidence="16">
        <dbReference type="Rhea" id="RHEA:29092"/>
    </physiologicalReaction>
</comment>
<dbReference type="Pfam" id="PF22461">
    <property type="entry name" value="SLBB_2"/>
    <property type="match status" value="1"/>
</dbReference>
<comment type="cofactor">
    <cofactor evidence="1 17">
        <name>FMN</name>
        <dbReference type="ChEBI" id="CHEBI:58210"/>
    </cofactor>
</comment>
<evidence type="ECO:0000256" key="4">
    <source>
        <dbReference type="ARBA" id="ARBA00012944"/>
    </source>
</evidence>
<dbReference type="EMBL" id="VWPU01021008">
    <property type="protein sequence ID" value="NXY65504.1"/>
    <property type="molecule type" value="Genomic_DNA"/>
</dbReference>
<dbReference type="FunFam" id="1.20.1440.230:FF:000001">
    <property type="entry name" value="Mitochondrial NADH dehydrogenase flavoprotein 1"/>
    <property type="match status" value="1"/>
</dbReference>
<dbReference type="SUPFAM" id="SSF140490">
    <property type="entry name" value="Nqo1C-terminal domain-like"/>
    <property type="match status" value="1"/>
</dbReference>
<dbReference type="InterPro" id="IPR037225">
    <property type="entry name" value="Nuo51_FMN-bd_sf"/>
</dbReference>
<evidence type="ECO:0000256" key="7">
    <source>
        <dbReference type="ARBA" id="ARBA00022630"/>
    </source>
</evidence>
<evidence type="ECO:0000256" key="12">
    <source>
        <dbReference type="ARBA" id="ARBA00023014"/>
    </source>
</evidence>
<name>A0A7L4LN20_9CORV</name>
<dbReference type="PROSITE" id="PS00645">
    <property type="entry name" value="COMPLEX1_51K_2"/>
    <property type="match status" value="1"/>
</dbReference>
<dbReference type="EC" id="7.1.1.2" evidence="4 17"/>
<keyword evidence="8 17" id="KW-0288">FMN</keyword>
<dbReference type="InterPro" id="IPR011538">
    <property type="entry name" value="Nuo51_FMN-bd"/>
</dbReference>
<dbReference type="SMART" id="SM00928">
    <property type="entry name" value="NADH_4Fe-4S"/>
    <property type="match status" value="1"/>
</dbReference>
<keyword evidence="17" id="KW-0679">Respiratory chain</keyword>
<evidence type="ECO:0000256" key="9">
    <source>
        <dbReference type="ARBA" id="ARBA00022723"/>
    </source>
</evidence>
<keyword evidence="20" id="KW-1185">Reference proteome</keyword>
<dbReference type="PANTHER" id="PTHR11780:SF10">
    <property type="entry name" value="NADH DEHYDROGENASE [UBIQUINONE] FLAVOPROTEIN 1, MITOCHONDRIAL"/>
    <property type="match status" value="1"/>
</dbReference>
<dbReference type="InterPro" id="IPR019575">
    <property type="entry name" value="Nuop51_4Fe4S-bd"/>
</dbReference>
<evidence type="ECO:0000256" key="15">
    <source>
        <dbReference type="ARBA" id="ARBA00046881"/>
    </source>
</evidence>
<keyword evidence="6 17" id="KW-0004">4Fe-4S</keyword>
<dbReference type="GO" id="GO:0046872">
    <property type="term" value="F:metal ion binding"/>
    <property type="evidence" value="ECO:0007669"/>
    <property type="project" value="UniProtKB-KW"/>
</dbReference>
<dbReference type="AlphaFoldDB" id="A0A7L4LN20"/>
<dbReference type="GO" id="GO:0045271">
    <property type="term" value="C:respiratory chain complex I"/>
    <property type="evidence" value="ECO:0007669"/>
    <property type="project" value="UniProtKB-ARBA"/>
</dbReference>
<gene>
    <name evidence="19" type="primary">Ndufv1</name>
    <name evidence="19" type="ORF">CALWIL_R01301</name>
</gene>
<dbReference type="Pfam" id="PF01512">
    <property type="entry name" value="Complex1_51K"/>
    <property type="match status" value="1"/>
</dbReference>
<dbReference type="GO" id="GO:0006120">
    <property type="term" value="P:mitochondrial electron transport, NADH to ubiquinone"/>
    <property type="evidence" value="ECO:0007669"/>
    <property type="project" value="UniProtKB-ARBA"/>
</dbReference>
<dbReference type="GO" id="GO:0008137">
    <property type="term" value="F:NADH dehydrogenase (ubiquinone) activity"/>
    <property type="evidence" value="ECO:0007669"/>
    <property type="project" value="UniProtKB-EC"/>
</dbReference>
<dbReference type="InterPro" id="IPR037207">
    <property type="entry name" value="Nuop51_4Fe4S-bd_sf"/>
</dbReference>
<reference evidence="19 20" key="1">
    <citation type="submission" date="2019-09" db="EMBL/GenBank/DDBJ databases">
        <title>Bird 10,000 Genomes (B10K) Project - Family phase.</title>
        <authorList>
            <person name="Zhang G."/>
        </authorList>
    </citation>
    <scope>NUCLEOTIDE SEQUENCE [LARGE SCALE GENOMIC DNA]</scope>
    <source>
        <strain evidence="19">B10K-OTA-212792</strain>
        <tissue evidence="19">Blood</tissue>
    </source>
</reference>
<comment type="subcellular location">
    <subcellularLocation>
        <location evidence="17">Mitochondrion inner membrane</location>
        <topology evidence="17">Peripheral membrane protein</topology>
        <orientation evidence="17">Matrix side</orientation>
    </subcellularLocation>
</comment>
<dbReference type="Gene3D" id="3.40.50.11540">
    <property type="entry name" value="NADH-ubiquinone oxidoreductase 51kDa subunit"/>
    <property type="match status" value="1"/>
</dbReference>
<evidence type="ECO:0000256" key="16">
    <source>
        <dbReference type="ARBA" id="ARBA00048769"/>
    </source>
</evidence>
<dbReference type="Gene3D" id="1.20.1440.230">
    <property type="entry name" value="NADH-ubiquinone oxidoreductase 51kDa subunit, iron-sulphur binding domain"/>
    <property type="match status" value="1"/>
</dbReference>
<evidence type="ECO:0000256" key="5">
    <source>
        <dbReference type="ARBA" id="ARBA00022402"/>
    </source>
</evidence>
<evidence type="ECO:0000256" key="8">
    <source>
        <dbReference type="ARBA" id="ARBA00022643"/>
    </source>
</evidence>
<comment type="subunit">
    <text evidence="15">Core subunit of respiratory chain NADH dehydrogenase (Complex I) which is composed of 45 different subunits. This is a component of the flavoprotein-sulfur (FP) fragment of the enzyme. Interacts with RAB5IF.</text>
</comment>
<evidence type="ECO:0000256" key="17">
    <source>
        <dbReference type="RuleBase" id="RU364066"/>
    </source>
</evidence>
<dbReference type="PROSITE" id="PS00644">
    <property type="entry name" value="COMPLEX1_51K_1"/>
    <property type="match status" value="1"/>
</dbReference>
<evidence type="ECO:0000256" key="13">
    <source>
        <dbReference type="ARBA" id="ARBA00023027"/>
    </source>
</evidence>
<keyword evidence="7 17" id="KW-0285">Flavoprotein</keyword>
<keyword evidence="17" id="KW-0249">Electron transport</keyword>
<keyword evidence="10" id="KW-1278">Translocase</keyword>
<feature type="domain" description="NADH-ubiquinone oxidoreductase 51kDa subunit iron-sulphur binding" evidence="18">
    <location>
        <begin position="340"/>
        <end position="383"/>
    </location>
</feature>
<dbReference type="Pfam" id="PF10589">
    <property type="entry name" value="NADH_4Fe-4S"/>
    <property type="match status" value="1"/>
</dbReference>